<evidence type="ECO:0000256" key="1">
    <source>
        <dbReference type="ARBA" id="ARBA00004141"/>
    </source>
</evidence>
<feature type="transmembrane region" description="Helical" evidence="5">
    <location>
        <begin position="82"/>
        <end position="99"/>
    </location>
</feature>
<organism evidence="6 7">
    <name type="scientific">Babesia duncani</name>
    <dbReference type="NCBI Taxonomy" id="323732"/>
    <lineage>
        <taxon>Eukaryota</taxon>
        <taxon>Sar</taxon>
        <taxon>Alveolata</taxon>
        <taxon>Apicomplexa</taxon>
        <taxon>Aconoidasida</taxon>
        <taxon>Piroplasmida</taxon>
        <taxon>Babesiidae</taxon>
        <taxon>Babesia</taxon>
    </lineage>
</organism>
<name>A0AAD9PJQ1_9APIC</name>
<gene>
    <name evidence="6" type="ORF">BdWA1_002696</name>
</gene>
<dbReference type="GO" id="GO:0016020">
    <property type="term" value="C:membrane"/>
    <property type="evidence" value="ECO:0007669"/>
    <property type="project" value="UniProtKB-SubCell"/>
</dbReference>
<evidence type="ECO:0000256" key="2">
    <source>
        <dbReference type="ARBA" id="ARBA00022692"/>
    </source>
</evidence>
<dbReference type="RefSeq" id="XP_067802938.1">
    <property type="nucleotide sequence ID" value="XM_067947716.1"/>
</dbReference>
<protein>
    <submittedName>
        <fullName evidence="6">Zinc-iron permease</fullName>
    </submittedName>
</protein>
<feature type="transmembrane region" description="Helical" evidence="5">
    <location>
        <begin position="294"/>
        <end position="317"/>
    </location>
</feature>
<keyword evidence="2 5" id="KW-0812">Transmembrane</keyword>
<feature type="transmembrane region" description="Helical" evidence="5">
    <location>
        <begin position="229"/>
        <end position="253"/>
    </location>
</feature>
<feature type="transmembrane region" description="Helical" evidence="5">
    <location>
        <begin position="172"/>
        <end position="194"/>
    </location>
</feature>
<reference evidence="6" key="1">
    <citation type="journal article" date="2023" name="Nat. Microbiol.">
        <title>Babesia duncani multi-omics identifies virulence factors and drug targets.</title>
        <authorList>
            <person name="Singh P."/>
            <person name="Lonardi S."/>
            <person name="Liang Q."/>
            <person name="Vydyam P."/>
            <person name="Khabirova E."/>
            <person name="Fang T."/>
            <person name="Gihaz S."/>
            <person name="Thekkiniath J."/>
            <person name="Munshi M."/>
            <person name="Abel S."/>
            <person name="Ciampossin L."/>
            <person name="Batugedara G."/>
            <person name="Gupta M."/>
            <person name="Lu X.M."/>
            <person name="Lenz T."/>
            <person name="Chakravarty S."/>
            <person name="Cornillot E."/>
            <person name="Hu Y."/>
            <person name="Ma W."/>
            <person name="Gonzalez L.M."/>
            <person name="Sanchez S."/>
            <person name="Estrada K."/>
            <person name="Sanchez-Flores A."/>
            <person name="Montero E."/>
            <person name="Harb O.S."/>
            <person name="Le Roch K.G."/>
            <person name="Mamoun C.B."/>
        </authorList>
    </citation>
    <scope>NUCLEOTIDE SEQUENCE</scope>
    <source>
        <tissue evidence="6">Blood</tissue>
    </source>
</reference>
<dbReference type="Pfam" id="PF02535">
    <property type="entry name" value="Zip"/>
    <property type="match status" value="1"/>
</dbReference>
<dbReference type="PANTHER" id="PTHR11040">
    <property type="entry name" value="ZINC/IRON TRANSPORTER"/>
    <property type="match status" value="1"/>
</dbReference>
<dbReference type="InterPro" id="IPR003689">
    <property type="entry name" value="ZIP"/>
</dbReference>
<feature type="transmembrane region" description="Helical" evidence="5">
    <location>
        <begin position="6"/>
        <end position="25"/>
    </location>
</feature>
<dbReference type="PANTHER" id="PTHR11040:SF44">
    <property type="entry name" value="PROTEIN ZNTC-RELATED"/>
    <property type="match status" value="1"/>
</dbReference>
<feature type="transmembrane region" description="Helical" evidence="5">
    <location>
        <begin position="265"/>
        <end position="282"/>
    </location>
</feature>
<keyword evidence="3 5" id="KW-1133">Transmembrane helix</keyword>
<evidence type="ECO:0000256" key="4">
    <source>
        <dbReference type="ARBA" id="ARBA00023136"/>
    </source>
</evidence>
<dbReference type="Proteomes" id="UP001214638">
    <property type="component" value="Unassembled WGS sequence"/>
</dbReference>
<evidence type="ECO:0000256" key="3">
    <source>
        <dbReference type="ARBA" id="ARBA00022989"/>
    </source>
</evidence>
<evidence type="ECO:0000256" key="5">
    <source>
        <dbReference type="SAM" id="Phobius"/>
    </source>
</evidence>
<evidence type="ECO:0000313" key="6">
    <source>
        <dbReference type="EMBL" id="KAK2196096.1"/>
    </source>
</evidence>
<evidence type="ECO:0000313" key="7">
    <source>
        <dbReference type="Proteomes" id="UP001214638"/>
    </source>
</evidence>
<sequence length="322" mass="35365">MTDCIQAKVIVGICIFAETMIFCYIPNLGSRLSQFRGRWLNEASLNNATSGALLALSMMHLLPEGFEKAFDGHEFCHIDIRGMIVALPILFLVTIDFLAGHHCGKNIQENENIQTITGLSIIMEEVPEFRTQDGKDVALSLVSTADGNATLTTSTRLEILWIKIKQMLLSKALYLLITFYGHSVLEGVILGTAVKDTALYGMAFGIIAHKWAECIVLTNTVMNVVNSKIALHVYSVLFSLCVPIGMAFGSVLLQGGSGSETVTCIFKLLAVGFFIYLSFELLTGHDDNEVDDRFVLWATFIFGATIMSSVLAITEYIEQKNG</sequence>
<comment type="caution">
    <text evidence="6">The sequence shown here is derived from an EMBL/GenBank/DDBJ whole genome shotgun (WGS) entry which is preliminary data.</text>
</comment>
<dbReference type="GO" id="GO:0005385">
    <property type="term" value="F:zinc ion transmembrane transporter activity"/>
    <property type="evidence" value="ECO:0007669"/>
    <property type="project" value="TreeGrafter"/>
</dbReference>
<keyword evidence="7" id="KW-1185">Reference proteome</keyword>
<dbReference type="GeneID" id="94336993"/>
<proteinExistence type="predicted"/>
<dbReference type="EMBL" id="JALLKP010000003">
    <property type="protein sequence ID" value="KAK2196096.1"/>
    <property type="molecule type" value="Genomic_DNA"/>
</dbReference>
<comment type="subcellular location">
    <subcellularLocation>
        <location evidence="1">Membrane</location>
        <topology evidence="1">Multi-pass membrane protein</topology>
    </subcellularLocation>
</comment>
<accession>A0AAD9PJQ1</accession>
<keyword evidence="4 5" id="KW-0472">Membrane</keyword>
<dbReference type="AlphaFoldDB" id="A0AAD9PJQ1"/>
<dbReference type="KEGG" id="bdw:94336993"/>